<reference evidence="1 2" key="1">
    <citation type="submission" date="2023-03" db="EMBL/GenBank/DDBJ databases">
        <title>Bacillus Genome Sequencing.</title>
        <authorList>
            <person name="Dunlap C."/>
        </authorList>
    </citation>
    <scope>NUCLEOTIDE SEQUENCE [LARGE SCALE GENOMIC DNA]</scope>
    <source>
        <strain evidence="1 2">B-615</strain>
    </source>
</reference>
<sequence>MVIQRLFDEINQQNFYIEQILFKSIELIETQKNKKIQPKKRLMFEYNLVVLSDFLVTKINLINRKKNMYIHLLSTLNGASSIKEEFDPSISYHLINKLKEIKFTNEIYRIRFNKNIHQLELNAFINDTKNLEKLTRKFAEEKVISVEQNSPSIIVPWLNKNI</sequence>
<proteinExistence type="predicted"/>
<dbReference type="Proteomes" id="UP001309448">
    <property type="component" value="Unassembled WGS sequence"/>
</dbReference>
<evidence type="ECO:0000313" key="1">
    <source>
        <dbReference type="EMBL" id="MED1567175.1"/>
    </source>
</evidence>
<organism evidence="1 2">
    <name type="scientific">Bacillus paramycoides</name>
    <dbReference type="NCBI Taxonomy" id="2026194"/>
    <lineage>
        <taxon>Bacteria</taxon>
        <taxon>Bacillati</taxon>
        <taxon>Bacillota</taxon>
        <taxon>Bacilli</taxon>
        <taxon>Bacillales</taxon>
        <taxon>Bacillaceae</taxon>
        <taxon>Bacillus</taxon>
        <taxon>Bacillus cereus group</taxon>
    </lineage>
</organism>
<dbReference type="EMBL" id="JARMDB010000009">
    <property type="protein sequence ID" value="MED1567175.1"/>
    <property type="molecule type" value="Genomic_DNA"/>
</dbReference>
<keyword evidence="2" id="KW-1185">Reference proteome</keyword>
<evidence type="ECO:0000313" key="2">
    <source>
        <dbReference type="Proteomes" id="UP001309448"/>
    </source>
</evidence>
<name>A0ABU6MWP5_9BACI</name>
<accession>A0ABU6MWP5</accession>
<protein>
    <submittedName>
        <fullName evidence="1">Uncharacterized protein</fullName>
    </submittedName>
</protein>
<comment type="caution">
    <text evidence="1">The sequence shown here is derived from an EMBL/GenBank/DDBJ whole genome shotgun (WGS) entry which is preliminary data.</text>
</comment>
<gene>
    <name evidence="1" type="ORF">P4U88_14695</name>
</gene>
<dbReference type="RefSeq" id="WP_327902615.1">
    <property type="nucleotide sequence ID" value="NZ_JARLXY010000001.1"/>
</dbReference>